<feature type="domain" description="Exonuclease" evidence="5">
    <location>
        <begin position="7"/>
        <end position="174"/>
    </location>
</feature>
<evidence type="ECO:0000259" key="5">
    <source>
        <dbReference type="SMART" id="SM00479"/>
    </source>
</evidence>
<gene>
    <name evidence="6" type="ORF">METZ01_LOCUS242438</name>
</gene>
<evidence type="ECO:0000256" key="3">
    <source>
        <dbReference type="ARBA" id="ARBA00022801"/>
    </source>
</evidence>
<feature type="non-terminal residue" evidence="6">
    <location>
        <position position="1"/>
    </location>
</feature>
<keyword evidence="2" id="KW-0540">Nuclease</keyword>
<name>A0A382HQC9_9ZZZZ</name>
<dbReference type="InterPro" id="IPR036397">
    <property type="entry name" value="RNaseH_sf"/>
</dbReference>
<evidence type="ECO:0000256" key="1">
    <source>
        <dbReference type="ARBA" id="ARBA00009921"/>
    </source>
</evidence>
<dbReference type="CDD" id="cd06135">
    <property type="entry name" value="Orn"/>
    <property type="match status" value="1"/>
</dbReference>
<evidence type="ECO:0000256" key="4">
    <source>
        <dbReference type="ARBA" id="ARBA00022839"/>
    </source>
</evidence>
<accession>A0A382HQC9</accession>
<dbReference type="EMBL" id="UINC01062709">
    <property type="protein sequence ID" value="SVB89584.1"/>
    <property type="molecule type" value="Genomic_DNA"/>
</dbReference>
<keyword evidence="3" id="KW-0378">Hydrolase</keyword>
<dbReference type="NCBIfam" id="NF003765">
    <property type="entry name" value="PRK05359.1"/>
    <property type="match status" value="1"/>
</dbReference>
<dbReference type="FunFam" id="3.30.420.10:FF:000003">
    <property type="entry name" value="Oligoribonuclease"/>
    <property type="match status" value="1"/>
</dbReference>
<dbReference type="GO" id="GO:0000175">
    <property type="term" value="F:3'-5'-RNA exonuclease activity"/>
    <property type="evidence" value="ECO:0007669"/>
    <property type="project" value="InterPro"/>
</dbReference>
<dbReference type="GO" id="GO:0003676">
    <property type="term" value="F:nucleic acid binding"/>
    <property type="evidence" value="ECO:0007669"/>
    <property type="project" value="InterPro"/>
</dbReference>
<dbReference type="SMART" id="SM00479">
    <property type="entry name" value="EXOIII"/>
    <property type="match status" value="1"/>
</dbReference>
<evidence type="ECO:0000313" key="6">
    <source>
        <dbReference type="EMBL" id="SVB89584.1"/>
    </source>
</evidence>
<keyword evidence="4" id="KW-0269">Exonuclease</keyword>
<dbReference type="InterPro" id="IPR012337">
    <property type="entry name" value="RNaseH-like_sf"/>
</dbReference>
<dbReference type="PANTHER" id="PTHR11046:SF0">
    <property type="entry name" value="OLIGORIBONUCLEASE, MITOCHONDRIAL"/>
    <property type="match status" value="1"/>
</dbReference>
<dbReference type="PANTHER" id="PTHR11046">
    <property type="entry name" value="OLIGORIBONUCLEASE, MITOCHONDRIAL"/>
    <property type="match status" value="1"/>
</dbReference>
<dbReference type="Pfam" id="PF00929">
    <property type="entry name" value="RNase_T"/>
    <property type="match status" value="1"/>
</dbReference>
<feature type="non-terminal residue" evidence="6">
    <location>
        <position position="174"/>
    </location>
</feature>
<comment type="similarity">
    <text evidence="1">Belongs to the oligoribonuclease family.</text>
</comment>
<reference evidence="6" key="1">
    <citation type="submission" date="2018-05" db="EMBL/GenBank/DDBJ databases">
        <authorList>
            <person name="Lanie J.A."/>
            <person name="Ng W.-L."/>
            <person name="Kazmierczak K.M."/>
            <person name="Andrzejewski T.M."/>
            <person name="Davidsen T.M."/>
            <person name="Wayne K.J."/>
            <person name="Tettelin H."/>
            <person name="Glass J.I."/>
            <person name="Rusch D."/>
            <person name="Podicherti R."/>
            <person name="Tsui H.-C.T."/>
            <person name="Winkler M.E."/>
        </authorList>
    </citation>
    <scope>NUCLEOTIDE SEQUENCE</scope>
</reference>
<protein>
    <recommendedName>
        <fullName evidence="5">Exonuclease domain-containing protein</fullName>
    </recommendedName>
</protein>
<evidence type="ECO:0000256" key="2">
    <source>
        <dbReference type="ARBA" id="ARBA00022722"/>
    </source>
</evidence>
<dbReference type="InterPro" id="IPR022894">
    <property type="entry name" value="Oligoribonuclease"/>
</dbReference>
<dbReference type="Gene3D" id="3.30.420.10">
    <property type="entry name" value="Ribonuclease H-like superfamily/Ribonuclease H"/>
    <property type="match status" value="1"/>
</dbReference>
<sequence>MKARNDLWVWIDLEMTGLDLSKCVIVEIATVITDKSLNIIAEGPDIVIKRSKADMTKMEEWPKKMHEKSGLLSSIETSNIKLKEAEKITLDFISKYVEKNSSPLCGNTIYQDRMFLKKEMQKLEEFLHYRNLDVSTLKELYKSWKGDIQNLPVKKSNHRAMTDILESIDEMKWY</sequence>
<organism evidence="6">
    <name type="scientific">marine metagenome</name>
    <dbReference type="NCBI Taxonomy" id="408172"/>
    <lineage>
        <taxon>unclassified sequences</taxon>
        <taxon>metagenomes</taxon>
        <taxon>ecological metagenomes</taxon>
    </lineage>
</organism>
<dbReference type="InterPro" id="IPR013520">
    <property type="entry name" value="Ribonucl_H"/>
</dbReference>
<proteinExistence type="inferred from homology"/>
<dbReference type="AlphaFoldDB" id="A0A382HQC9"/>
<dbReference type="SUPFAM" id="SSF53098">
    <property type="entry name" value="Ribonuclease H-like"/>
    <property type="match status" value="1"/>
</dbReference>